<dbReference type="InterPro" id="IPR037473">
    <property type="entry name" value="Lcp-like"/>
</dbReference>
<accession>A0A841ERP6</accession>
<dbReference type="EMBL" id="JACHKT010000015">
    <property type="protein sequence ID" value="MBB6003693.1"/>
    <property type="molecule type" value="Genomic_DNA"/>
</dbReference>
<dbReference type="Proteomes" id="UP000524404">
    <property type="component" value="Unassembled WGS sequence"/>
</dbReference>
<dbReference type="PANTHER" id="PTHR37539">
    <property type="entry name" value="SECRETED PROTEIN-RELATED"/>
    <property type="match status" value="1"/>
</dbReference>
<evidence type="ECO:0000259" key="1">
    <source>
        <dbReference type="Pfam" id="PF09995"/>
    </source>
</evidence>
<proteinExistence type="predicted"/>
<dbReference type="Pfam" id="PF09995">
    <property type="entry name" value="MPAB_Lcp_cat"/>
    <property type="match status" value="1"/>
</dbReference>
<organism evidence="2 3">
    <name type="scientific">Arcicella rosea</name>
    <dbReference type="NCBI Taxonomy" id="502909"/>
    <lineage>
        <taxon>Bacteria</taxon>
        <taxon>Pseudomonadati</taxon>
        <taxon>Bacteroidota</taxon>
        <taxon>Cytophagia</taxon>
        <taxon>Cytophagales</taxon>
        <taxon>Flectobacillaceae</taxon>
        <taxon>Arcicella</taxon>
    </lineage>
</organism>
<keyword evidence="3" id="KW-1185">Reference proteome</keyword>
<sequence length="328" mass="37520">MKPIKPTRSFSNELMDKLRQTGDEVADNIILQVFQQTEMVGLRDFFKWLNTNETKYSLTIVNDFVNQQPVLPDFADWKMMQKGMNFFQENQERIGIMLACLALPYCYAGADGARVLAKSQRIQNDTLKRLEETGEFIFTVMQEKNWQDGVAFRKILKVRLMHAAIRFFSEYHGSWDNTWGKPVNQEDMAGTNGAFSYIVIRGLRKSGKAPESADAEAYLHLWNVISNIMGVEKDLIPNNLREAFTLDKVIAKRQFRPSEEGKLLTKALLQTLESFVPNPLLKSFPAAQMRFLLGNEVADLLGIPAVPFERKLIPFVPSQLMFKPADKN</sequence>
<evidence type="ECO:0000313" key="3">
    <source>
        <dbReference type="Proteomes" id="UP000524404"/>
    </source>
</evidence>
<protein>
    <recommendedName>
        <fullName evidence="1">ER-bound oxygenase mpaB/mpaB'/Rubber oxygenase catalytic domain-containing protein</fullName>
    </recommendedName>
</protein>
<reference evidence="2 3" key="1">
    <citation type="submission" date="2020-08" db="EMBL/GenBank/DDBJ databases">
        <title>Functional genomics of gut bacteria from endangered species of beetles.</title>
        <authorList>
            <person name="Carlos-Shanley C."/>
        </authorList>
    </citation>
    <scope>NUCLEOTIDE SEQUENCE [LARGE SCALE GENOMIC DNA]</scope>
    <source>
        <strain evidence="2 3">S00070</strain>
    </source>
</reference>
<dbReference type="InterPro" id="IPR018713">
    <property type="entry name" value="MPAB/Lcp_cat_dom"/>
</dbReference>
<feature type="domain" description="ER-bound oxygenase mpaB/mpaB'/Rubber oxygenase catalytic" evidence="1">
    <location>
        <begin position="106"/>
        <end position="307"/>
    </location>
</feature>
<name>A0A841ERP6_9BACT</name>
<dbReference type="GO" id="GO:0016491">
    <property type="term" value="F:oxidoreductase activity"/>
    <property type="evidence" value="ECO:0007669"/>
    <property type="project" value="InterPro"/>
</dbReference>
<dbReference type="RefSeq" id="WP_184134282.1">
    <property type="nucleotide sequence ID" value="NZ_JACHKT010000015.1"/>
</dbReference>
<comment type="caution">
    <text evidence="2">The sequence shown here is derived from an EMBL/GenBank/DDBJ whole genome shotgun (WGS) entry which is preliminary data.</text>
</comment>
<dbReference type="AlphaFoldDB" id="A0A841ERP6"/>
<evidence type="ECO:0000313" key="2">
    <source>
        <dbReference type="EMBL" id="MBB6003693.1"/>
    </source>
</evidence>
<dbReference type="PANTHER" id="PTHR37539:SF1">
    <property type="entry name" value="ER-BOUND OXYGENASE MPAB_MPAB'_RUBBER OXYGENASE CATALYTIC DOMAIN-CONTAINING PROTEIN"/>
    <property type="match status" value="1"/>
</dbReference>
<gene>
    <name evidence="2" type="ORF">HNP25_002351</name>
</gene>